<dbReference type="InterPro" id="IPR039421">
    <property type="entry name" value="Type_1_exporter"/>
</dbReference>
<dbReference type="PANTHER" id="PTHR43394">
    <property type="entry name" value="ATP-DEPENDENT PERMEASE MDL1, MITOCHONDRIAL"/>
    <property type="match status" value="1"/>
</dbReference>
<dbReference type="GO" id="GO:0034775">
    <property type="term" value="P:glutathione transmembrane transport"/>
    <property type="evidence" value="ECO:0007669"/>
    <property type="project" value="InterPro"/>
</dbReference>
<dbReference type="SUPFAM" id="SSF52540">
    <property type="entry name" value="P-loop containing nucleoside triphosphate hydrolases"/>
    <property type="match status" value="1"/>
</dbReference>
<dbReference type="PROSITE" id="PS50929">
    <property type="entry name" value="ABC_TM1F"/>
    <property type="match status" value="1"/>
</dbReference>
<dbReference type="NCBIfam" id="TIGR02868">
    <property type="entry name" value="CydC"/>
    <property type="match status" value="1"/>
</dbReference>
<dbReference type="STRING" id="1278298.GCA_000428685_02314"/>
<dbReference type="InterPro" id="IPR003439">
    <property type="entry name" value="ABC_transporter-like_ATP-bd"/>
</dbReference>
<evidence type="ECO:0000259" key="13">
    <source>
        <dbReference type="PROSITE" id="PS50929"/>
    </source>
</evidence>
<dbReference type="Pfam" id="PF00005">
    <property type="entry name" value="ABC_tran"/>
    <property type="match status" value="1"/>
</dbReference>
<keyword evidence="4 11" id="KW-0812">Transmembrane</keyword>
<dbReference type="Gene3D" id="3.40.50.300">
    <property type="entry name" value="P-loop containing nucleotide triphosphate hydrolases"/>
    <property type="match status" value="1"/>
</dbReference>
<dbReference type="EMBL" id="LR134363">
    <property type="protein sequence ID" value="VEG74701.1"/>
    <property type="molecule type" value="Genomic_DNA"/>
</dbReference>
<keyword evidence="15" id="KW-1185">Reference proteome</keyword>
<proteinExistence type="inferred from homology"/>
<accession>A0A3S4U290</accession>
<feature type="compositionally biased region" description="Basic and acidic residues" evidence="10">
    <location>
        <begin position="1"/>
        <end position="19"/>
    </location>
</feature>
<name>A0A3S4U290_9ACTO</name>
<comment type="similarity">
    <text evidence="9">Belongs to the ABC transporter superfamily. Lipid exporter (TC 3.A.1.106) family.</text>
</comment>
<dbReference type="KEGG" id="asla:NCTC11923_01339"/>
<dbReference type="InterPro" id="IPR003593">
    <property type="entry name" value="AAA+_ATPase"/>
</dbReference>
<feature type="transmembrane region" description="Helical" evidence="11">
    <location>
        <begin position="67"/>
        <end position="88"/>
    </location>
</feature>
<keyword evidence="6 14" id="KW-0067">ATP-binding</keyword>
<evidence type="ECO:0000256" key="9">
    <source>
        <dbReference type="ARBA" id="ARBA00061644"/>
    </source>
</evidence>
<dbReference type="GO" id="GO:0016887">
    <property type="term" value="F:ATP hydrolysis activity"/>
    <property type="evidence" value="ECO:0007669"/>
    <property type="project" value="InterPro"/>
</dbReference>
<dbReference type="GO" id="GO:0015421">
    <property type="term" value="F:ABC-type oligopeptide transporter activity"/>
    <property type="evidence" value="ECO:0007669"/>
    <property type="project" value="TreeGrafter"/>
</dbReference>
<organism evidence="14 15">
    <name type="scientific">Actinomyces slackii</name>
    <dbReference type="NCBI Taxonomy" id="52774"/>
    <lineage>
        <taxon>Bacteria</taxon>
        <taxon>Bacillati</taxon>
        <taxon>Actinomycetota</taxon>
        <taxon>Actinomycetes</taxon>
        <taxon>Actinomycetales</taxon>
        <taxon>Actinomycetaceae</taxon>
        <taxon>Actinomyces</taxon>
    </lineage>
</organism>
<evidence type="ECO:0000256" key="1">
    <source>
        <dbReference type="ARBA" id="ARBA00004651"/>
    </source>
</evidence>
<dbReference type="PANTHER" id="PTHR43394:SF1">
    <property type="entry name" value="ATP-BINDING CASSETTE SUB-FAMILY B MEMBER 10, MITOCHONDRIAL"/>
    <property type="match status" value="1"/>
</dbReference>
<dbReference type="InterPro" id="IPR017871">
    <property type="entry name" value="ABC_transporter-like_CS"/>
</dbReference>
<dbReference type="GO" id="GO:0005524">
    <property type="term" value="F:ATP binding"/>
    <property type="evidence" value="ECO:0007669"/>
    <property type="project" value="UniProtKB-KW"/>
</dbReference>
<evidence type="ECO:0000256" key="5">
    <source>
        <dbReference type="ARBA" id="ARBA00022741"/>
    </source>
</evidence>
<dbReference type="InterPro" id="IPR011527">
    <property type="entry name" value="ABC1_TM_dom"/>
</dbReference>
<dbReference type="PROSITE" id="PS50893">
    <property type="entry name" value="ABC_TRANSPORTER_2"/>
    <property type="match status" value="1"/>
</dbReference>
<dbReference type="RefSeq" id="WP_084501199.1">
    <property type="nucleotide sequence ID" value="NZ_CBCRWE010000087.1"/>
</dbReference>
<evidence type="ECO:0000256" key="4">
    <source>
        <dbReference type="ARBA" id="ARBA00022692"/>
    </source>
</evidence>
<feature type="transmembrane region" description="Helical" evidence="11">
    <location>
        <begin position="94"/>
        <end position="113"/>
    </location>
</feature>
<sequence>MSTDARIEDRTGRTEHMDPLDNMEPLDSLPQDRHPSRGELWRWLLGVTRPALTALAGSTACRVVEQLAGIAMLALGAHAVASTALALAQGRAPGAIWPVLATMAALAVIKAALRYGEQFLGHMVAFKALELLREQIFTALIPRSPQVSLTMRSGDLLTRSTKDVDRIEVFFAHTIAPLACAVVLPTVVLSAIGTTVSWAVAGAAAAVLATGLIIVPLLGRAAGLAASRAAARQRARLSQHVTDTVQGMSEVVGFGRSQERVEEMGRIDAALGGAVRPAVTWAAVRRGTNHLVCLAAPIAVVALGAGHVAEGAIELPVLAAAAAAVLRLGDTVRGIEDLASAMATAQASAERVWQVVTAPTQAPEGTKDLTTGISHEILWQDVSYTYPGATRPALESVSLRAKAGQWTCLVGASGSGKTTLAQLVARFDAPTSGRIVIDGVDLGDLRSHSLYREIGLVPQHPHLFRATVAENLRLAAPSASHAELERACRAAGIHEEIEALPQGYDTLVGERGESLSGGQRQRLALARVLLARPTTLLLDEFSAHLDPQTDAAVRASVRDYLEGATIIEITHRVQWLDQADHVVVLDGGQVVQSGRPADLLEADGPLRALAARD</sequence>
<evidence type="ECO:0000256" key="6">
    <source>
        <dbReference type="ARBA" id="ARBA00022840"/>
    </source>
</evidence>
<evidence type="ECO:0000256" key="8">
    <source>
        <dbReference type="ARBA" id="ARBA00023136"/>
    </source>
</evidence>
<evidence type="ECO:0000313" key="14">
    <source>
        <dbReference type="EMBL" id="VEG74701.1"/>
    </source>
</evidence>
<dbReference type="InterPro" id="IPR027417">
    <property type="entry name" value="P-loop_NTPase"/>
</dbReference>
<dbReference type="InterPro" id="IPR036640">
    <property type="entry name" value="ABC1_TM_sf"/>
</dbReference>
<comment type="subcellular location">
    <subcellularLocation>
        <location evidence="1">Cell membrane</location>
        <topology evidence="1">Multi-pass membrane protein</topology>
    </subcellularLocation>
</comment>
<feature type="region of interest" description="Disordered" evidence="10">
    <location>
        <begin position="1"/>
        <end position="32"/>
    </location>
</feature>
<keyword evidence="5" id="KW-0547">Nucleotide-binding</keyword>
<evidence type="ECO:0000256" key="3">
    <source>
        <dbReference type="ARBA" id="ARBA00022475"/>
    </source>
</evidence>
<dbReference type="SUPFAM" id="SSF90123">
    <property type="entry name" value="ABC transporter transmembrane region"/>
    <property type="match status" value="1"/>
</dbReference>
<dbReference type="Gene3D" id="1.20.1560.10">
    <property type="entry name" value="ABC transporter type 1, transmembrane domain"/>
    <property type="match status" value="1"/>
</dbReference>
<dbReference type="PROSITE" id="PS00211">
    <property type="entry name" value="ABC_TRANSPORTER_1"/>
    <property type="match status" value="1"/>
</dbReference>
<evidence type="ECO:0000259" key="12">
    <source>
        <dbReference type="PROSITE" id="PS50893"/>
    </source>
</evidence>
<dbReference type="GO" id="GO:0005886">
    <property type="term" value="C:plasma membrane"/>
    <property type="evidence" value="ECO:0007669"/>
    <property type="project" value="UniProtKB-SubCell"/>
</dbReference>
<dbReference type="FunFam" id="3.40.50.300:FF:000299">
    <property type="entry name" value="ABC transporter ATP-binding protein/permease"/>
    <property type="match status" value="1"/>
</dbReference>
<protein>
    <submittedName>
        <fullName evidence="14">Probable ABC transporter ATP-binding protein HI_0664</fullName>
    </submittedName>
</protein>
<keyword evidence="8 11" id="KW-0472">Membrane</keyword>
<dbReference type="GO" id="GO:0045454">
    <property type="term" value="P:cell redox homeostasis"/>
    <property type="evidence" value="ECO:0007669"/>
    <property type="project" value="InterPro"/>
</dbReference>
<feature type="transmembrane region" description="Helical" evidence="11">
    <location>
        <begin position="198"/>
        <end position="218"/>
    </location>
</feature>
<dbReference type="SMART" id="SM00382">
    <property type="entry name" value="AAA"/>
    <property type="match status" value="1"/>
</dbReference>
<feature type="domain" description="ABC transmembrane type-1" evidence="13">
    <location>
        <begin position="56"/>
        <end position="344"/>
    </location>
</feature>
<keyword evidence="2" id="KW-0813">Transport</keyword>
<feature type="transmembrane region" description="Helical" evidence="11">
    <location>
        <begin position="169"/>
        <end position="192"/>
    </location>
</feature>
<evidence type="ECO:0000256" key="11">
    <source>
        <dbReference type="SAM" id="Phobius"/>
    </source>
</evidence>
<reference evidence="14 15" key="1">
    <citation type="submission" date="2018-12" db="EMBL/GenBank/DDBJ databases">
        <authorList>
            <consortium name="Pathogen Informatics"/>
        </authorList>
    </citation>
    <scope>NUCLEOTIDE SEQUENCE [LARGE SCALE GENOMIC DNA]</scope>
    <source>
        <strain evidence="14 15">NCTC11923</strain>
    </source>
</reference>
<dbReference type="InterPro" id="IPR014223">
    <property type="entry name" value="ABC_CydC/D"/>
</dbReference>
<evidence type="ECO:0000256" key="2">
    <source>
        <dbReference type="ARBA" id="ARBA00022448"/>
    </source>
</evidence>
<dbReference type="AlphaFoldDB" id="A0A3S4U290"/>
<feature type="domain" description="ABC transporter" evidence="12">
    <location>
        <begin position="377"/>
        <end position="612"/>
    </location>
</feature>
<dbReference type="Proteomes" id="UP000276899">
    <property type="component" value="Chromosome"/>
</dbReference>
<keyword evidence="3" id="KW-1003">Cell membrane</keyword>
<dbReference type="Pfam" id="PF00664">
    <property type="entry name" value="ABC_membrane"/>
    <property type="match status" value="1"/>
</dbReference>
<gene>
    <name evidence="14" type="ORF">NCTC11923_01339</name>
</gene>
<keyword evidence="7 11" id="KW-1133">Transmembrane helix</keyword>
<evidence type="ECO:0000256" key="10">
    <source>
        <dbReference type="SAM" id="MobiDB-lite"/>
    </source>
</evidence>
<evidence type="ECO:0000256" key="7">
    <source>
        <dbReference type="ARBA" id="ARBA00022989"/>
    </source>
</evidence>
<evidence type="ECO:0000313" key="15">
    <source>
        <dbReference type="Proteomes" id="UP000276899"/>
    </source>
</evidence>